<evidence type="ECO:0000259" key="1">
    <source>
        <dbReference type="Pfam" id="PF00881"/>
    </source>
</evidence>
<gene>
    <name evidence="2" type="ORF">ACFO4E_20910</name>
</gene>
<reference evidence="3" key="1">
    <citation type="journal article" date="2019" name="Int. J. Syst. Evol. Microbiol.">
        <title>The Global Catalogue of Microorganisms (GCM) 10K type strain sequencing project: providing services to taxonomists for standard genome sequencing and annotation.</title>
        <authorList>
            <consortium name="The Broad Institute Genomics Platform"/>
            <consortium name="The Broad Institute Genome Sequencing Center for Infectious Disease"/>
            <person name="Wu L."/>
            <person name="Ma J."/>
        </authorList>
    </citation>
    <scope>NUCLEOTIDE SEQUENCE [LARGE SCALE GENOMIC DNA]</scope>
    <source>
        <strain evidence="3">XZYJ18</strain>
    </source>
</reference>
<dbReference type="PANTHER" id="PTHR43745">
    <property type="entry name" value="NITROREDUCTASE MJ1384-RELATED"/>
    <property type="match status" value="1"/>
</dbReference>
<dbReference type="EMBL" id="JBHSFQ010000023">
    <property type="protein sequence ID" value="MFC4564331.1"/>
    <property type="molecule type" value="Genomic_DNA"/>
</dbReference>
<evidence type="ECO:0000313" key="3">
    <source>
        <dbReference type="Proteomes" id="UP001595923"/>
    </source>
</evidence>
<dbReference type="SUPFAM" id="SSF55469">
    <property type="entry name" value="FMN-dependent nitroreductase-like"/>
    <property type="match status" value="1"/>
</dbReference>
<protein>
    <submittedName>
        <fullName evidence="2">SagB/ThcOx family dehydrogenase</fullName>
    </submittedName>
</protein>
<dbReference type="CDD" id="cd02142">
    <property type="entry name" value="McbC_SagB-like_oxidoreductase"/>
    <property type="match status" value="1"/>
</dbReference>
<evidence type="ECO:0000313" key="2">
    <source>
        <dbReference type="EMBL" id="MFC4564331.1"/>
    </source>
</evidence>
<feature type="domain" description="Nitroreductase" evidence="1">
    <location>
        <begin position="155"/>
        <end position="338"/>
    </location>
</feature>
<dbReference type="RefSeq" id="WP_378577344.1">
    <property type="nucleotide sequence ID" value="NZ_JBHSFQ010000023.1"/>
</dbReference>
<sequence length="379" mass="42036">MRTRRARCLAVYWASDHFLLDRILAQRTLRVNTATVTTLARFTSWVEYDDAVEKMASRQDIAFLLEHGLLLEEGTKEAELDERVHHHWRHWNPQATAFHFSSKNANYVESTTELKQAIVGEGRPPLAKAYPDADRVLLPRLPNPIGDGFLDTLYGRRTHRSFSDAPVPRNTFAALMAAVFGPKDFIAAGEFGSLMIRTSPAGGARNELEAYVAVFNVEDIDNGVYHYNVLEHSLELLHEGQTREEFSDLCHSQSGIGEAGFAVVLTAVLERMTSKYRSPRAYRVMLLNAGHLGQSFALTSTALGLGPFQTLAFKDTEVEARLGIDPATETSVYVLSAGVPDPGAGEEQRLHSGPARLDSFRMTPLLDRHGADRDVDASN</sequence>
<dbReference type="NCBIfam" id="TIGR03605">
    <property type="entry name" value="antibiot_sagB"/>
    <property type="match status" value="1"/>
</dbReference>
<dbReference type="Pfam" id="PF00881">
    <property type="entry name" value="Nitroreductase"/>
    <property type="match status" value="1"/>
</dbReference>
<dbReference type="Gene3D" id="3.40.109.10">
    <property type="entry name" value="NADH Oxidase"/>
    <property type="match status" value="1"/>
</dbReference>
<dbReference type="InterPro" id="IPR000415">
    <property type="entry name" value="Nitroreductase-like"/>
</dbReference>
<dbReference type="InterPro" id="IPR020051">
    <property type="entry name" value="SagB-type_dehydrogenase"/>
</dbReference>
<dbReference type="Proteomes" id="UP001595923">
    <property type="component" value="Unassembled WGS sequence"/>
</dbReference>
<accession>A0ABV9DZJ5</accession>
<dbReference type="InterPro" id="IPR029479">
    <property type="entry name" value="Nitroreductase"/>
</dbReference>
<dbReference type="InterPro" id="IPR052544">
    <property type="entry name" value="Bacteriocin_Proc_Enz"/>
</dbReference>
<organism evidence="2 3">
    <name type="scientific">Nocardiopsis mangrovi</name>
    <dbReference type="NCBI Taxonomy" id="1179818"/>
    <lineage>
        <taxon>Bacteria</taxon>
        <taxon>Bacillati</taxon>
        <taxon>Actinomycetota</taxon>
        <taxon>Actinomycetes</taxon>
        <taxon>Streptosporangiales</taxon>
        <taxon>Nocardiopsidaceae</taxon>
        <taxon>Nocardiopsis</taxon>
    </lineage>
</organism>
<name>A0ABV9DZJ5_9ACTN</name>
<dbReference type="PANTHER" id="PTHR43745:SF2">
    <property type="entry name" value="NITROREDUCTASE MJ1384-RELATED"/>
    <property type="match status" value="1"/>
</dbReference>
<proteinExistence type="predicted"/>
<comment type="caution">
    <text evidence="2">The sequence shown here is derived from an EMBL/GenBank/DDBJ whole genome shotgun (WGS) entry which is preliminary data.</text>
</comment>
<keyword evidence="3" id="KW-1185">Reference proteome</keyword>